<organism evidence="2 3">
    <name type="scientific">Quercus lobata</name>
    <name type="common">Valley oak</name>
    <dbReference type="NCBI Taxonomy" id="97700"/>
    <lineage>
        <taxon>Eukaryota</taxon>
        <taxon>Viridiplantae</taxon>
        <taxon>Streptophyta</taxon>
        <taxon>Embryophyta</taxon>
        <taxon>Tracheophyta</taxon>
        <taxon>Spermatophyta</taxon>
        <taxon>Magnoliopsida</taxon>
        <taxon>eudicotyledons</taxon>
        <taxon>Gunneridae</taxon>
        <taxon>Pentapetalae</taxon>
        <taxon>rosids</taxon>
        <taxon>fabids</taxon>
        <taxon>Fagales</taxon>
        <taxon>Fagaceae</taxon>
        <taxon>Quercus</taxon>
    </lineage>
</organism>
<protein>
    <recommendedName>
        <fullName evidence="1">Transposase-associated domain-containing protein</fullName>
    </recommendedName>
</protein>
<dbReference type="OMA" id="HHGEAND"/>
<reference evidence="2" key="2">
    <citation type="submission" date="2021-01" db="UniProtKB">
        <authorList>
            <consortium name="EnsemblPlants"/>
        </authorList>
    </citation>
    <scope>IDENTIFICATION</scope>
</reference>
<evidence type="ECO:0000259" key="1">
    <source>
        <dbReference type="Pfam" id="PF13963"/>
    </source>
</evidence>
<evidence type="ECO:0000313" key="3">
    <source>
        <dbReference type="Proteomes" id="UP000594261"/>
    </source>
</evidence>
<evidence type="ECO:0000313" key="2">
    <source>
        <dbReference type="EnsemblPlants" id="QL10p007182:mrna:CDS:1"/>
    </source>
</evidence>
<name>A0A7N2MNI4_QUELO</name>
<dbReference type="PANTHER" id="PTHR10775">
    <property type="entry name" value="OS08G0208400 PROTEIN"/>
    <property type="match status" value="1"/>
</dbReference>
<keyword evidence="3" id="KW-1185">Reference proteome</keyword>
<dbReference type="PANTHER" id="PTHR10775:SF177">
    <property type="entry name" value="TNP2, PARTIAL"/>
    <property type="match status" value="1"/>
</dbReference>
<feature type="domain" description="Transposase-associated" evidence="1">
    <location>
        <begin position="3"/>
        <end position="76"/>
    </location>
</feature>
<dbReference type="Proteomes" id="UP000594261">
    <property type="component" value="Chromosome 10"/>
</dbReference>
<dbReference type="Pfam" id="PF13963">
    <property type="entry name" value="Transpos_assoc"/>
    <property type="match status" value="1"/>
</dbReference>
<dbReference type="EnsemblPlants" id="QL10p007182:mrna">
    <property type="protein sequence ID" value="QL10p007182:mrna:CDS:1"/>
    <property type="gene ID" value="QL10p007182"/>
</dbReference>
<sequence>MDRNWVKLRNRALPEHRQGIKDFLDFAFEHTTMGDKIYCPCKKCKNYFAKTKDDVEVDLLTTRILPSYTHWFRHGEERHFQTCDSLDCDDESDGDGLSEMVEDYCAAFNAASCVAGDSSGNGTPEEPNDDAANFFLKLGDNEQKLFQGCKDTKLSFIVKLLHIKCLSGWTNKSFTLLPKLLNDALSKVIVELPNSLYEAKKMIRDLGLDYVKIDACENNCMLYWKENSNRVERQVCGISKWKSTKGSVRGKKVPHKVLHYFPITPRLKRFFLSKKTASYMTWHYDKCVDDVYIQLTLRHGKILMRYTSHFLLKRAMLGWV</sequence>
<dbReference type="InParanoid" id="A0A7N2MNI4"/>
<reference evidence="2 3" key="1">
    <citation type="journal article" date="2016" name="G3 (Bethesda)">
        <title>First Draft Assembly and Annotation of the Genome of a California Endemic Oak Quercus lobata Nee (Fagaceae).</title>
        <authorList>
            <person name="Sork V.L."/>
            <person name="Fitz-Gibbon S.T."/>
            <person name="Puiu D."/>
            <person name="Crepeau M."/>
            <person name="Gugger P.F."/>
            <person name="Sherman R."/>
            <person name="Stevens K."/>
            <person name="Langley C.H."/>
            <person name="Pellegrini M."/>
            <person name="Salzberg S.L."/>
        </authorList>
    </citation>
    <scope>NUCLEOTIDE SEQUENCE [LARGE SCALE GENOMIC DNA]</scope>
    <source>
        <strain evidence="2 3">cv. SW786</strain>
    </source>
</reference>
<dbReference type="EMBL" id="LRBV02000010">
    <property type="status" value="NOT_ANNOTATED_CDS"/>
    <property type="molecule type" value="Genomic_DNA"/>
</dbReference>
<dbReference type="Gramene" id="QL10p007182:mrna">
    <property type="protein sequence ID" value="QL10p007182:mrna:CDS:1"/>
    <property type="gene ID" value="QL10p007182"/>
</dbReference>
<dbReference type="InterPro" id="IPR029480">
    <property type="entry name" value="Transpos_assoc"/>
</dbReference>
<dbReference type="AlphaFoldDB" id="A0A7N2MNI4"/>
<accession>A0A7N2MNI4</accession>
<proteinExistence type="predicted"/>